<dbReference type="InterPro" id="IPR005117">
    <property type="entry name" value="NiRdtase/SiRdtase_haem-b_fer"/>
</dbReference>
<dbReference type="Gene3D" id="3.90.480.20">
    <property type="match status" value="1"/>
</dbReference>
<protein>
    <submittedName>
        <fullName evidence="9">Precorrin-3B synthase</fullName>
    </submittedName>
</protein>
<keyword evidence="5" id="KW-0408">Iron</keyword>
<dbReference type="InterPro" id="IPR051329">
    <property type="entry name" value="NIR_SIR_4Fe-4S"/>
</dbReference>
<evidence type="ECO:0000313" key="9">
    <source>
        <dbReference type="EMBL" id="ROO88770.1"/>
    </source>
</evidence>
<evidence type="ECO:0000256" key="2">
    <source>
        <dbReference type="ARBA" id="ARBA00022617"/>
    </source>
</evidence>
<dbReference type="OrthoDB" id="105450at2"/>
<keyword evidence="6" id="KW-0411">Iron-sulfur</keyword>
<dbReference type="SUPFAM" id="SSF55124">
    <property type="entry name" value="Nitrite/Sulfite reductase N-terminal domain-like"/>
    <property type="match status" value="2"/>
</dbReference>
<keyword evidence="3" id="KW-0479">Metal-binding</keyword>
<feature type="domain" description="Nitrite/Sulfite reductase ferredoxin-like" evidence="8">
    <location>
        <begin position="25"/>
        <end position="83"/>
    </location>
</feature>
<accession>A0A3N1D5L9</accession>
<feature type="region of interest" description="Disordered" evidence="7">
    <location>
        <begin position="106"/>
        <end position="173"/>
    </location>
</feature>
<reference evidence="9 10" key="1">
    <citation type="submission" date="2018-11" db="EMBL/GenBank/DDBJ databases">
        <title>Sequencing the genomes of 1000 actinobacteria strains.</title>
        <authorList>
            <person name="Klenk H.-P."/>
        </authorList>
    </citation>
    <scope>NUCLEOTIDE SEQUENCE [LARGE SCALE GENOMIC DNA]</scope>
    <source>
        <strain evidence="9 10">DSM 44254</strain>
    </source>
</reference>
<evidence type="ECO:0000256" key="5">
    <source>
        <dbReference type="ARBA" id="ARBA00023004"/>
    </source>
</evidence>
<gene>
    <name evidence="9" type="ORF">EDD29_6449</name>
</gene>
<evidence type="ECO:0000256" key="3">
    <source>
        <dbReference type="ARBA" id="ARBA00022723"/>
    </source>
</evidence>
<proteinExistence type="predicted"/>
<dbReference type="PANTHER" id="PTHR32439:SF9">
    <property type="entry name" value="BLR3264 PROTEIN"/>
    <property type="match status" value="1"/>
</dbReference>
<keyword evidence="10" id="KW-1185">Reference proteome</keyword>
<evidence type="ECO:0000256" key="1">
    <source>
        <dbReference type="ARBA" id="ARBA00022485"/>
    </source>
</evidence>
<dbReference type="InterPro" id="IPR036136">
    <property type="entry name" value="Nit/Sulf_reduc_fer-like_dom_sf"/>
</dbReference>
<name>A0A3N1D5L9_9ACTN</name>
<dbReference type="GO" id="GO:0051539">
    <property type="term" value="F:4 iron, 4 sulfur cluster binding"/>
    <property type="evidence" value="ECO:0007669"/>
    <property type="project" value="UniProtKB-KW"/>
</dbReference>
<feature type="compositionally biased region" description="Gly residues" evidence="7">
    <location>
        <begin position="150"/>
        <end position="173"/>
    </location>
</feature>
<dbReference type="AlphaFoldDB" id="A0A3N1D5L9"/>
<comment type="caution">
    <text evidence="9">The sequence shown here is derived from an EMBL/GenBank/DDBJ whole genome shotgun (WGS) entry which is preliminary data.</text>
</comment>
<dbReference type="InterPro" id="IPR045854">
    <property type="entry name" value="NO2/SO3_Rdtase_4Fe4S_sf"/>
</dbReference>
<dbReference type="SUPFAM" id="SSF56014">
    <property type="entry name" value="Nitrite and sulphite reductase 4Fe-4S domain-like"/>
    <property type="match status" value="1"/>
</dbReference>
<evidence type="ECO:0000313" key="10">
    <source>
        <dbReference type="Proteomes" id="UP000272400"/>
    </source>
</evidence>
<dbReference type="EMBL" id="RJKE01000001">
    <property type="protein sequence ID" value="ROO88770.1"/>
    <property type="molecule type" value="Genomic_DNA"/>
</dbReference>
<evidence type="ECO:0000256" key="6">
    <source>
        <dbReference type="ARBA" id="ARBA00023014"/>
    </source>
</evidence>
<evidence type="ECO:0000256" key="4">
    <source>
        <dbReference type="ARBA" id="ARBA00023002"/>
    </source>
</evidence>
<sequence length="468" mass="46625">MTTRRDRPDACPGALRPHTAADGALARVRLPGGIATSAQVRALAEAAGELGSGELELTSRANVQVRGVDPDRVPELAARLAAAGLLPSPTHERVRNILASPLSALGVPAGPGDRGLREEPGGLIGTGGPGGPGGLTGPGDRGLREEPGGRHGSGGPTGSGGLPGLGGQGGRGGVGGGGFAGGGRADVGVLVGALDRALCATPGLAELPGRFLFALDDGGDHRLPRADVSARALGPDTFVLHLAGASTGLAVGAADVVPALLASAEAFLVERAVLGSTAWRLTELPEAVPGVVRALGDLSFVTRGLPEDPAQSADAGPVPVGRVADGVWVAGAPLGRLSVAQAEALTAWERIVVTPWRSVVVTGGPEIVEELARHGFVVDPRDALAGVTACTGRPGCGKALADVRADALAVMTAGRERVHWSGCDRRCGRPEGSVVDVVAVPDGYRVSEGPVLSSLVTAGAAVTAARRG</sequence>
<keyword evidence="1" id="KW-0004">4Fe-4S</keyword>
<evidence type="ECO:0000259" key="8">
    <source>
        <dbReference type="Pfam" id="PF03460"/>
    </source>
</evidence>
<dbReference type="Pfam" id="PF03460">
    <property type="entry name" value="NIR_SIR_ferr"/>
    <property type="match status" value="1"/>
</dbReference>
<feature type="compositionally biased region" description="Gly residues" evidence="7">
    <location>
        <begin position="122"/>
        <end position="140"/>
    </location>
</feature>
<dbReference type="GO" id="GO:0046872">
    <property type="term" value="F:metal ion binding"/>
    <property type="evidence" value="ECO:0007669"/>
    <property type="project" value="UniProtKB-KW"/>
</dbReference>
<dbReference type="Gene3D" id="3.30.413.10">
    <property type="entry name" value="Sulfite Reductase Hemoprotein, domain 1"/>
    <property type="match status" value="1"/>
</dbReference>
<evidence type="ECO:0000256" key="7">
    <source>
        <dbReference type="SAM" id="MobiDB-lite"/>
    </source>
</evidence>
<keyword evidence="2" id="KW-0349">Heme</keyword>
<dbReference type="PANTHER" id="PTHR32439">
    <property type="entry name" value="FERREDOXIN--NITRITE REDUCTASE, CHLOROPLASTIC"/>
    <property type="match status" value="1"/>
</dbReference>
<dbReference type="RefSeq" id="WP_123670795.1">
    <property type="nucleotide sequence ID" value="NZ_RJKE01000001.1"/>
</dbReference>
<organism evidence="9 10">
    <name type="scientific">Actinocorallia herbida</name>
    <dbReference type="NCBI Taxonomy" id="58109"/>
    <lineage>
        <taxon>Bacteria</taxon>
        <taxon>Bacillati</taxon>
        <taxon>Actinomycetota</taxon>
        <taxon>Actinomycetes</taxon>
        <taxon>Streptosporangiales</taxon>
        <taxon>Thermomonosporaceae</taxon>
        <taxon>Actinocorallia</taxon>
    </lineage>
</organism>
<dbReference type="Proteomes" id="UP000272400">
    <property type="component" value="Unassembled WGS sequence"/>
</dbReference>
<dbReference type="GO" id="GO:0016491">
    <property type="term" value="F:oxidoreductase activity"/>
    <property type="evidence" value="ECO:0007669"/>
    <property type="project" value="UniProtKB-KW"/>
</dbReference>
<keyword evidence="4" id="KW-0560">Oxidoreductase</keyword>